<evidence type="ECO:0000313" key="2">
    <source>
        <dbReference type="EMBL" id="GHD18498.1"/>
    </source>
</evidence>
<dbReference type="EMBL" id="BMXL01000003">
    <property type="protein sequence ID" value="GHD18498.1"/>
    <property type="molecule type" value="Genomic_DNA"/>
</dbReference>
<protein>
    <submittedName>
        <fullName evidence="2">Uncharacterized protein</fullName>
    </submittedName>
</protein>
<dbReference type="AlphaFoldDB" id="A0A918X9Y9"/>
<feature type="region of interest" description="Disordered" evidence="1">
    <location>
        <begin position="68"/>
        <end position="121"/>
    </location>
</feature>
<dbReference type="RefSeq" id="WP_026115428.1">
    <property type="nucleotide sequence ID" value="NZ_BMXL01000003.1"/>
</dbReference>
<sequence length="121" mass="12485">MNSTTMSNDLAVGFDLPFVHTCDLGATWRGLGGVSAGHRGGPFAGVPQSFRSTSARTGLVLQGRARVKGSSGLPMEAGQGARVPESGATARERGERSVELAEATPRYGAPGQCPRRNSGLT</sequence>
<name>A0A918X9Y9_9ACTN</name>
<gene>
    <name evidence="2" type="ORF">GCM10007147_08760</name>
</gene>
<feature type="compositionally biased region" description="Basic and acidic residues" evidence="1">
    <location>
        <begin position="90"/>
        <end position="99"/>
    </location>
</feature>
<accession>A0A918X9Y9</accession>
<organism evidence="2 3">
    <name type="scientific">Nocardiopsis kunsanensis</name>
    <dbReference type="NCBI Taxonomy" id="141693"/>
    <lineage>
        <taxon>Bacteria</taxon>
        <taxon>Bacillati</taxon>
        <taxon>Actinomycetota</taxon>
        <taxon>Actinomycetes</taxon>
        <taxon>Streptosporangiales</taxon>
        <taxon>Nocardiopsidaceae</taxon>
        <taxon>Nocardiopsis</taxon>
    </lineage>
</organism>
<keyword evidence="3" id="KW-1185">Reference proteome</keyword>
<dbReference type="Proteomes" id="UP000654947">
    <property type="component" value="Unassembled WGS sequence"/>
</dbReference>
<evidence type="ECO:0000313" key="3">
    <source>
        <dbReference type="Proteomes" id="UP000654947"/>
    </source>
</evidence>
<reference evidence="2 3" key="1">
    <citation type="journal article" date="2014" name="Int. J. Syst. Evol. Microbiol.">
        <title>Complete genome sequence of Corynebacterium casei LMG S-19264T (=DSM 44701T), isolated from a smear-ripened cheese.</title>
        <authorList>
            <consortium name="US DOE Joint Genome Institute (JGI-PGF)"/>
            <person name="Walter F."/>
            <person name="Albersmeier A."/>
            <person name="Kalinowski J."/>
            <person name="Ruckert C."/>
        </authorList>
    </citation>
    <scope>NUCLEOTIDE SEQUENCE [LARGE SCALE GENOMIC DNA]</scope>
    <source>
        <strain evidence="2 3">KCTC 19473</strain>
    </source>
</reference>
<comment type="caution">
    <text evidence="2">The sequence shown here is derived from an EMBL/GenBank/DDBJ whole genome shotgun (WGS) entry which is preliminary data.</text>
</comment>
<proteinExistence type="predicted"/>
<evidence type="ECO:0000256" key="1">
    <source>
        <dbReference type="SAM" id="MobiDB-lite"/>
    </source>
</evidence>